<feature type="transmembrane region" description="Helical" evidence="8">
    <location>
        <begin position="82"/>
        <end position="104"/>
    </location>
</feature>
<dbReference type="Pfam" id="PF00884">
    <property type="entry name" value="Sulfatase"/>
    <property type="match status" value="1"/>
</dbReference>
<keyword evidence="4 11" id="KW-0808">Transferase</keyword>
<feature type="domain" description="Phosphoethanolamine transferase N-terminal" evidence="10">
    <location>
        <begin position="63"/>
        <end position="212"/>
    </location>
</feature>
<keyword evidence="2" id="KW-1003">Cell membrane</keyword>
<dbReference type="PANTHER" id="PTHR30443">
    <property type="entry name" value="INNER MEMBRANE PROTEIN"/>
    <property type="match status" value="1"/>
</dbReference>
<dbReference type="AlphaFoldDB" id="A0A1C4GUK4"/>
<evidence type="ECO:0000259" key="10">
    <source>
        <dbReference type="Pfam" id="PF08019"/>
    </source>
</evidence>
<feature type="transmembrane region" description="Helical" evidence="8">
    <location>
        <begin position="165"/>
        <end position="186"/>
    </location>
</feature>
<evidence type="ECO:0000256" key="8">
    <source>
        <dbReference type="SAM" id="Phobius"/>
    </source>
</evidence>
<evidence type="ECO:0000256" key="1">
    <source>
        <dbReference type="ARBA" id="ARBA00004429"/>
    </source>
</evidence>
<dbReference type="SUPFAM" id="SSF53649">
    <property type="entry name" value="Alkaline phosphatase-like"/>
    <property type="match status" value="1"/>
</dbReference>
<comment type="subcellular location">
    <subcellularLocation>
        <location evidence="1">Cell inner membrane</location>
        <topology evidence="1">Multi-pass membrane protein</topology>
    </subcellularLocation>
</comment>
<keyword evidence="3" id="KW-0997">Cell inner membrane</keyword>
<dbReference type="PANTHER" id="PTHR30443:SF0">
    <property type="entry name" value="PHOSPHOETHANOLAMINE TRANSFERASE EPTA"/>
    <property type="match status" value="1"/>
</dbReference>
<dbReference type="NCBIfam" id="NF028537">
    <property type="entry name" value="P_eth_NH2_trans"/>
    <property type="match status" value="1"/>
</dbReference>
<dbReference type="EMBL" id="FMBK01000006">
    <property type="protein sequence ID" value="SCC71897.1"/>
    <property type="molecule type" value="Genomic_DNA"/>
</dbReference>
<organism evidence="11 12">
    <name type="scientific">Acinetobacter albensis</name>
    <dbReference type="NCBI Taxonomy" id="1673609"/>
    <lineage>
        <taxon>Bacteria</taxon>
        <taxon>Pseudomonadati</taxon>
        <taxon>Pseudomonadota</taxon>
        <taxon>Gammaproteobacteria</taxon>
        <taxon>Moraxellales</taxon>
        <taxon>Moraxellaceae</taxon>
        <taxon>Acinetobacter</taxon>
    </lineage>
</organism>
<evidence type="ECO:0000313" key="12">
    <source>
        <dbReference type="Proteomes" id="UP000243661"/>
    </source>
</evidence>
<evidence type="ECO:0000256" key="3">
    <source>
        <dbReference type="ARBA" id="ARBA00022519"/>
    </source>
</evidence>
<dbReference type="InterPro" id="IPR012549">
    <property type="entry name" value="EptA-like_N"/>
</dbReference>
<feature type="transmembrane region" description="Helical" evidence="8">
    <location>
        <begin position="52"/>
        <end position="70"/>
    </location>
</feature>
<feature type="transmembrane region" description="Helical" evidence="8">
    <location>
        <begin position="124"/>
        <end position="144"/>
    </location>
</feature>
<name>A0A1C4GUK4_9GAMM</name>
<dbReference type="Gene3D" id="3.40.720.10">
    <property type="entry name" value="Alkaline Phosphatase, subunit A"/>
    <property type="match status" value="1"/>
</dbReference>
<sequence length="555" mass="62595">MLDAILQFRNKIHPISLNQFNLVLAIWLGVVLNLSFFQQIHHLTPYQGMKAYLFLAATVVVIIAAYYFIFQLLNWNWTAKPIAIVLLFIGGFAAYAVNSLGVLITPDQIQNLMQTDLAEARDTWSWRLVGWTIVITLLPIIATLMVKIKSEPVIRQMWKKILTSVLSLAMVAGLLFVFYVDFAAIFREHHDLKSMISPQNMISSFTSYYKNKTPKQNLPLIVYGEDAHLIQQVAAPNKPKLMVLVVGETARAESFSLNGYAKNTNPELSKLNIINFNQVSSCGTATAVSVPCMFSGMTRKDYDEQLASHREGLLDIAQRAGYKVTWIDNNSGCKGTCNRVEQYQIPQAIQDKWCTKAGECQDEILIDSLKAYLAGLAITDTTPRLIVLHQMGSHGPAYYQRSTVAFQSFKPSCDTNAIQGCSRTELLNSYDNTIVYTDHVLSSLIQELKTHTHYQTGFWYLSDHGESTGESGMYLHGAPYAIAPSQQTHIPMLMWFSNDWRKHNAAQITCLAQQKSKELSQDNMFPSLLSLLDIKTQVIHKQNDMLQQCETQEKV</sequence>
<evidence type="ECO:0000256" key="2">
    <source>
        <dbReference type="ARBA" id="ARBA00022475"/>
    </source>
</evidence>
<dbReference type="GO" id="GO:0016776">
    <property type="term" value="F:phosphotransferase activity, phosphate group as acceptor"/>
    <property type="evidence" value="ECO:0007669"/>
    <property type="project" value="TreeGrafter"/>
</dbReference>
<dbReference type="RefSeq" id="WP_092719551.1">
    <property type="nucleotide sequence ID" value="NZ_FMBK01000006.1"/>
</dbReference>
<evidence type="ECO:0000256" key="6">
    <source>
        <dbReference type="ARBA" id="ARBA00022989"/>
    </source>
</evidence>
<proteinExistence type="predicted"/>
<keyword evidence="6 8" id="KW-1133">Transmembrane helix</keyword>
<protein>
    <submittedName>
        <fullName evidence="11">Lipid A ethanolaminephosphotransferase</fullName>
    </submittedName>
</protein>
<evidence type="ECO:0000313" key="11">
    <source>
        <dbReference type="EMBL" id="SCC71897.1"/>
    </source>
</evidence>
<dbReference type="OrthoDB" id="9786870at2"/>
<reference evidence="11 12" key="1">
    <citation type="submission" date="2016-08" db="EMBL/GenBank/DDBJ databases">
        <authorList>
            <person name="Seilhamer J.J."/>
        </authorList>
    </citation>
    <scope>NUCLEOTIDE SEQUENCE [LARGE SCALE GENOMIC DNA]</scope>
    <source>
        <strain evidence="11 12">ANC 4874</strain>
    </source>
</reference>
<dbReference type="Pfam" id="PF08019">
    <property type="entry name" value="EptA_B_N"/>
    <property type="match status" value="1"/>
</dbReference>
<evidence type="ECO:0000259" key="9">
    <source>
        <dbReference type="Pfam" id="PF00884"/>
    </source>
</evidence>
<keyword evidence="7 8" id="KW-0472">Membrane</keyword>
<gene>
    <name evidence="11" type="ORF">GA0116959_106118</name>
</gene>
<keyword evidence="5 8" id="KW-0812">Transmembrane</keyword>
<feature type="transmembrane region" description="Helical" evidence="8">
    <location>
        <begin position="20"/>
        <end position="40"/>
    </location>
</feature>
<dbReference type="Proteomes" id="UP000243661">
    <property type="component" value="Unassembled WGS sequence"/>
</dbReference>
<evidence type="ECO:0000256" key="4">
    <source>
        <dbReference type="ARBA" id="ARBA00022679"/>
    </source>
</evidence>
<dbReference type="InterPro" id="IPR017850">
    <property type="entry name" value="Alkaline_phosphatase_core_sf"/>
</dbReference>
<dbReference type="InterPro" id="IPR058130">
    <property type="entry name" value="PEA_transf_C"/>
</dbReference>
<accession>A0A1C4GUK4</accession>
<dbReference type="InterPro" id="IPR040423">
    <property type="entry name" value="PEA_transferase"/>
</dbReference>
<dbReference type="InterPro" id="IPR000917">
    <property type="entry name" value="Sulfatase_N"/>
</dbReference>
<evidence type="ECO:0000256" key="7">
    <source>
        <dbReference type="ARBA" id="ARBA00023136"/>
    </source>
</evidence>
<evidence type="ECO:0000256" key="5">
    <source>
        <dbReference type="ARBA" id="ARBA00022692"/>
    </source>
</evidence>
<feature type="domain" description="Sulfatase N-terminal" evidence="9">
    <location>
        <begin position="241"/>
        <end position="534"/>
    </location>
</feature>
<dbReference type="GO" id="GO:0009244">
    <property type="term" value="P:lipopolysaccharide core region biosynthetic process"/>
    <property type="evidence" value="ECO:0007669"/>
    <property type="project" value="TreeGrafter"/>
</dbReference>
<dbReference type="CDD" id="cd16017">
    <property type="entry name" value="LptA"/>
    <property type="match status" value="1"/>
</dbReference>
<dbReference type="GO" id="GO:0005886">
    <property type="term" value="C:plasma membrane"/>
    <property type="evidence" value="ECO:0007669"/>
    <property type="project" value="UniProtKB-SubCell"/>
</dbReference>